<dbReference type="Gene3D" id="3.90.1150.10">
    <property type="entry name" value="Aspartate Aminotransferase, domain 1"/>
    <property type="match status" value="1"/>
</dbReference>
<dbReference type="Pfam" id="PF00155">
    <property type="entry name" value="Aminotran_1_2"/>
    <property type="match status" value="1"/>
</dbReference>
<feature type="region of interest" description="Disordered" evidence="11">
    <location>
        <begin position="489"/>
        <end position="516"/>
    </location>
</feature>
<comment type="pathway">
    <text evidence="2">Lipid metabolism; sphingolipid metabolism.</text>
</comment>
<comment type="cofactor">
    <cofactor evidence="1">
        <name>pyridoxal 5'-phosphate</name>
        <dbReference type="ChEBI" id="CHEBI:597326"/>
    </cofactor>
</comment>
<dbReference type="SUPFAM" id="SSF53383">
    <property type="entry name" value="PLP-dependent transferases"/>
    <property type="match status" value="1"/>
</dbReference>
<dbReference type="GO" id="GO:0046513">
    <property type="term" value="P:ceramide biosynthetic process"/>
    <property type="evidence" value="ECO:0007669"/>
    <property type="project" value="TreeGrafter"/>
</dbReference>
<dbReference type="InterPro" id="IPR015422">
    <property type="entry name" value="PyrdxlP-dep_Trfase_small"/>
</dbReference>
<evidence type="ECO:0000313" key="13">
    <source>
        <dbReference type="EMBL" id="KAK0544644.1"/>
    </source>
</evidence>
<evidence type="ECO:0000256" key="5">
    <source>
        <dbReference type="ARBA" id="ARBA00013220"/>
    </source>
</evidence>
<dbReference type="PANTHER" id="PTHR13693:SF2">
    <property type="entry name" value="SERINE PALMITOYLTRANSFERASE 1"/>
    <property type="match status" value="1"/>
</dbReference>
<reference evidence="13" key="1">
    <citation type="journal article" date="2023" name="PhytoFront">
        <title>Draft Genome Resources of Seven Strains of Tilletia horrida, Causal Agent of Kernel Smut of Rice.</title>
        <authorList>
            <person name="Khanal S."/>
            <person name="Antony Babu S."/>
            <person name="Zhou X.G."/>
        </authorList>
    </citation>
    <scope>NUCLEOTIDE SEQUENCE</scope>
    <source>
        <strain evidence="13">TX6</strain>
    </source>
</reference>
<keyword evidence="10 13" id="KW-0012">Acyltransferase</keyword>
<proteinExistence type="inferred from homology"/>
<organism evidence="13 14">
    <name type="scientific">Tilletia horrida</name>
    <dbReference type="NCBI Taxonomy" id="155126"/>
    <lineage>
        <taxon>Eukaryota</taxon>
        <taxon>Fungi</taxon>
        <taxon>Dikarya</taxon>
        <taxon>Basidiomycota</taxon>
        <taxon>Ustilaginomycotina</taxon>
        <taxon>Exobasidiomycetes</taxon>
        <taxon>Tilletiales</taxon>
        <taxon>Tilletiaceae</taxon>
        <taxon>Tilletia</taxon>
    </lineage>
</organism>
<evidence type="ECO:0000256" key="10">
    <source>
        <dbReference type="ARBA" id="ARBA00023315"/>
    </source>
</evidence>
<evidence type="ECO:0000256" key="7">
    <source>
        <dbReference type="ARBA" id="ARBA00022898"/>
    </source>
</evidence>
<dbReference type="PANTHER" id="PTHR13693">
    <property type="entry name" value="CLASS II AMINOTRANSFERASE/8-AMINO-7-OXONONANOATE SYNTHASE"/>
    <property type="match status" value="1"/>
</dbReference>
<evidence type="ECO:0000256" key="9">
    <source>
        <dbReference type="ARBA" id="ARBA00023098"/>
    </source>
</evidence>
<keyword evidence="7" id="KW-0663">Pyridoxal phosphate</keyword>
<evidence type="ECO:0000256" key="2">
    <source>
        <dbReference type="ARBA" id="ARBA00004760"/>
    </source>
</evidence>
<evidence type="ECO:0000256" key="6">
    <source>
        <dbReference type="ARBA" id="ARBA00022679"/>
    </source>
</evidence>
<feature type="region of interest" description="Disordered" evidence="11">
    <location>
        <begin position="446"/>
        <end position="474"/>
    </location>
</feature>
<gene>
    <name evidence="13" type="primary">LCB1</name>
    <name evidence="13" type="ORF">OC846_005999</name>
</gene>
<sequence>MGGTAGTALPPPAWADPALSWLGSALHSLSLLFEAIPGSQVVARYVASSYQNDPFRSLLELALLAFAVRTLLASRTRGSGSTSNFVKLSEREIDDLVDDWNPDPLCAPLSQAESDELESVPMIVGPVSAHPTVSTASLNDGKPTQVLNLASYNFTDLAGQPDIKQKAIETMREYGVGTCSPPGFYGTIDVHVNLESELANFINTEDAIIYSQAFSTAPSVISAFAKRGDYIVADKGCNFAVQLGIQVSRSTTRWYEHNNLLSLEQTLDSVRREAKRRGGRLTRRFIVTEGIFERDGAKVDLAKIVELAKKYKFRIILDESLSIGTVGKTGRGMTELCGVPASDVSIIIGSMANTFGSAGGFCAGSKDVVYHQRINAAGFVFSAALPALLAVAASTALQKLIDQPQVLDVLQSHIRTMRGTLDHVQSLHIPSDPISPLIHVQIRSASERHPDSPYDPNAPGARSSQETITGASTSSSAVAAAQHAAVSRLRGYSRSGSKSKLSSSSSSASSSSSSSLLAQKVPNSSVADTHDLSASEQIRLLQLIVDDALQRGGVLLVRTKKLPSVAFGSVVDMGSGARPSIRIALSAALSADEVARAAEAIKASAIKVLGERR</sequence>
<feature type="domain" description="Aminotransferase class I/classII large" evidence="12">
    <location>
        <begin position="145"/>
        <end position="430"/>
    </location>
</feature>
<keyword evidence="14" id="KW-1185">Reference proteome</keyword>
<protein>
    <recommendedName>
        <fullName evidence="5">serine C-palmitoyltransferase</fullName>
        <ecNumber evidence="5">2.3.1.50</ecNumber>
    </recommendedName>
</protein>
<keyword evidence="9" id="KW-0443">Lipid metabolism</keyword>
<evidence type="ECO:0000313" key="14">
    <source>
        <dbReference type="Proteomes" id="UP001176517"/>
    </source>
</evidence>
<comment type="pathway">
    <text evidence="3">Sphingolipid metabolism.</text>
</comment>
<dbReference type="Proteomes" id="UP001176517">
    <property type="component" value="Unassembled WGS sequence"/>
</dbReference>
<evidence type="ECO:0000256" key="8">
    <source>
        <dbReference type="ARBA" id="ARBA00022919"/>
    </source>
</evidence>
<comment type="caution">
    <text evidence="13">The sequence shown here is derived from an EMBL/GenBank/DDBJ whole genome shotgun (WGS) entry which is preliminary data.</text>
</comment>
<keyword evidence="8" id="KW-0746">Sphingolipid metabolism</keyword>
<accession>A0AAN6JPE0</accession>
<dbReference type="EC" id="2.3.1.50" evidence="5"/>
<evidence type="ECO:0000256" key="11">
    <source>
        <dbReference type="SAM" id="MobiDB-lite"/>
    </source>
</evidence>
<evidence type="ECO:0000256" key="4">
    <source>
        <dbReference type="ARBA" id="ARBA00008392"/>
    </source>
</evidence>
<dbReference type="Gene3D" id="3.40.640.10">
    <property type="entry name" value="Type I PLP-dependent aspartate aminotransferase-like (Major domain)"/>
    <property type="match status" value="1"/>
</dbReference>
<dbReference type="GO" id="GO:0030170">
    <property type="term" value="F:pyridoxal phosphate binding"/>
    <property type="evidence" value="ECO:0007669"/>
    <property type="project" value="InterPro"/>
</dbReference>
<comment type="similarity">
    <text evidence="4">Belongs to the class-II pyridoxal-phosphate-dependent aminotransferase family.</text>
</comment>
<evidence type="ECO:0000256" key="3">
    <source>
        <dbReference type="ARBA" id="ARBA00004991"/>
    </source>
</evidence>
<evidence type="ECO:0000256" key="1">
    <source>
        <dbReference type="ARBA" id="ARBA00001933"/>
    </source>
</evidence>
<dbReference type="InterPro" id="IPR050087">
    <property type="entry name" value="AON_synthase_class-II"/>
</dbReference>
<dbReference type="InterPro" id="IPR015424">
    <property type="entry name" value="PyrdxlP-dep_Trfase"/>
</dbReference>
<dbReference type="InterPro" id="IPR004839">
    <property type="entry name" value="Aminotransferase_I/II_large"/>
</dbReference>
<dbReference type="GO" id="GO:0005783">
    <property type="term" value="C:endoplasmic reticulum"/>
    <property type="evidence" value="ECO:0007669"/>
    <property type="project" value="TreeGrafter"/>
</dbReference>
<keyword evidence="6 13" id="KW-0808">Transferase</keyword>
<dbReference type="InterPro" id="IPR015421">
    <property type="entry name" value="PyrdxlP-dep_Trfase_major"/>
</dbReference>
<dbReference type="GO" id="GO:0016020">
    <property type="term" value="C:membrane"/>
    <property type="evidence" value="ECO:0007669"/>
    <property type="project" value="GOC"/>
</dbReference>
<name>A0AAN6JPE0_9BASI</name>
<dbReference type="AlphaFoldDB" id="A0AAN6JPE0"/>
<evidence type="ECO:0000259" key="12">
    <source>
        <dbReference type="Pfam" id="PF00155"/>
    </source>
</evidence>
<dbReference type="EMBL" id="JAPDMZ010000271">
    <property type="protein sequence ID" value="KAK0544644.1"/>
    <property type="molecule type" value="Genomic_DNA"/>
</dbReference>
<dbReference type="GO" id="GO:0004758">
    <property type="term" value="F:serine C-palmitoyltransferase activity"/>
    <property type="evidence" value="ECO:0007669"/>
    <property type="project" value="UniProtKB-EC"/>
</dbReference>
<dbReference type="GO" id="GO:0046512">
    <property type="term" value="P:sphingosine biosynthetic process"/>
    <property type="evidence" value="ECO:0007669"/>
    <property type="project" value="TreeGrafter"/>
</dbReference>